<evidence type="ECO:0000313" key="2">
    <source>
        <dbReference type="Proteomes" id="UP001243717"/>
    </source>
</evidence>
<dbReference type="Gene3D" id="3.40.720.10">
    <property type="entry name" value="Alkaline Phosphatase, subunit A"/>
    <property type="match status" value="1"/>
</dbReference>
<accession>A0ABU1AFS0</accession>
<protein>
    <submittedName>
        <fullName evidence="1">Uncharacterized protein</fullName>
    </submittedName>
</protein>
<dbReference type="SUPFAM" id="SSF53649">
    <property type="entry name" value="Alkaline phosphatase-like"/>
    <property type="match status" value="1"/>
</dbReference>
<proteinExistence type="predicted"/>
<dbReference type="RefSeq" id="WP_308984159.1">
    <property type="nucleotide sequence ID" value="NZ_JARXIC010000005.1"/>
</dbReference>
<evidence type="ECO:0000313" key="1">
    <source>
        <dbReference type="EMBL" id="MDQ8193676.1"/>
    </source>
</evidence>
<gene>
    <name evidence="1" type="ORF">QEH59_04535</name>
</gene>
<organism evidence="1 2">
    <name type="scientific">Thalassobacterium sedimentorum</name>
    <dbReference type="NCBI Taxonomy" id="3041258"/>
    <lineage>
        <taxon>Bacteria</taxon>
        <taxon>Pseudomonadati</taxon>
        <taxon>Verrucomicrobiota</taxon>
        <taxon>Opitutia</taxon>
        <taxon>Puniceicoccales</taxon>
        <taxon>Coraliomargaritaceae</taxon>
        <taxon>Thalassobacterium</taxon>
    </lineage>
</organism>
<dbReference type="InterPro" id="IPR017850">
    <property type="entry name" value="Alkaline_phosphatase_core_sf"/>
</dbReference>
<reference evidence="1 2" key="1">
    <citation type="submission" date="2023-04" db="EMBL/GenBank/DDBJ databases">
        <title>A novel bacteria isolated from coastal sediment.</title>
        <authorList>
            <person name="Liu X.-J."/>
            <person name="Du Z.-J."/>
        </authorList>
    </citation>
    <scope>NUCLEOTIDE SEQUENCE [LARGE SCALE GENOMIC DNA]</scope>
    <source>
        <strain evidence="1 2">SDUM461004</strain>
    </source>
</reference>
<dbReference type="Proteomes" id="UP001243717">
    <property type="component" value="Unassembled WGS sequence"/>
</dbReference>
<dbReference type="EMBL" id="JARXIC010000005">
    <property type="protein sequence ID" value="MDQ8193676.1"/>
    <property type="molecule type" value="Genomic_DNA"/>
</dbReference>
<sequence length="41" mass="4685">MGNELVETLHIDRFYDQALRFTDFHVSPTCALTRASVDIMA</sequence>
<comment type="caution">
    <text evidence="1">The sequence shown here is derived from an EMBL/GenBank/DDBJ whole genome shotgun (WGS) entry which is preliminary data.</text>
</comment>
<name>A0ABU1AFS0_9BACT</name>
<keyword evidence="2" id="KW-1185">Reference proteome</keyword>